<dbReference type="PANTHER" id="PTHR31964">
    <property type="entry name" value="ADENINE NUCLEOTIDE ALPHA HYDROLASES-LIKE SUPERFAMILY PROTEIN"/>
    <property type="match status" value="1"/>
</dbReference>
<dbReference type="Gene3D" id="3.40.50.620">
    <property type="entry name" value="HUPs"/>
    <property type="match status" value="1"/>
</dbReference>
<accession>A0A848DQ04</accession>
<dbReference type="PRINTS" id="PR01438">
    <property type="entry name" value="UNVRSLSTRESS"/>
</dbReference>
<dbReference type="SUPFAM" id="SSF52402">
    <property type="entry name" value="Adenine nucleotide alpha hydrolases-like"/>
    <property type="match status" value="1"/>
</dbReference>
<organism evidence="3 4">
    <name type="scientific">Pseudonocardia bannensis</name>
    <dbReference type="NCBI Taxonomy" id="630973"/>
    <lineage>
        <taxon>Bacteria</taxon>
        <taxon>Bacillati</taxon>
        <taxon>Actinomycetota</taxon>
        <taxon>Actinomycetes</taxon>
        <taxon>Pseudonocardiales</taxon>
        <taxon>Pseudonocardiaceae</taxon>
        <taxon>Pseudonocardia</taxon>
    </lineage>
</organism>
<dbReference type="CDD" id="cd00293">
    <property type="entry name" value="USP-like"/>
    <property type="match status" value="1"/>
</dbReference>
<comment type="caution">
    <text evidence="3">The sequence shown here is derived from an EMBL/GenBank/DDBJ whole genome shotgun (WGS) entry which is preliminary data.</text>
</comment>
<dbReference type="AlphaFoldDB" id="A0A848DQ04"/>
<protein>
    <submittedName>
        <fullName evidence="3">Universal stress protein</fullName>
    </submittedName>
</protein>
<dbReference type="PANTHER" id="PTHR31964:SF113">
    <property type="entry name" value="USPA DOMAIN-CONTAINING PROTEIN"/>
    <property type="match status" value="1"/>
</dbReference>
<dbReference type="InterPro" id="IPR006015">
    <property type="entry name" value="Universal_stress_UspA"/>
</dbReference>
<dbReference type="EMBL" id="JAAXKZ010000137">
    <property type="protein sequence ID" value="NMH94872.1"/>
    <property type="molecule type" value="Genomic_DNA"/>
</dbReference>
<gene>
    <name evidence="3" type="ORF">HF519_25530</name>
</gene>
<reference evidence="3 4" key="1">
    <citation type="submission" date="2020-04" db="EMBL/GenBank/DDBJ databases">
        <authorList>
            <person name="Klaysubun C."/>
            <person name="Duangmal K."/>
            <person name="Lipun K."/>
        </authorList>
    </citation>
    <scope>NUCLEOTIDE SEQUENCE [LARGE SCALE GENOMIC DNA]</scope>
    <source>
        <strain evidence="3 4">DSM 45300</strain>
    </source>
</reference>
<sequence length="150" mass="15934">MTETRDIRDRVGVLVGVDGSEPSKSALRWAVRYAKAIGETVHAVIAWERPTIFGLEVPVGVDVDFAADALTVLTNTVDATLGPNPEVKIRTSVFEGHPALVLVREARGADILAVGNRGRSTVFAITLGSVSLHCVSHAPCPVVVARKAQE</sequence>
<name>A0A848DQ04_9PSEU</name>
<evidence type="ECO:0000313" key="3">
    <source>
        <dbReference type="EMBL" id="NMH94872.1"/>
    </source>
</evidence>
<dbReference type="InterPro" id="IPR014729">
    <property type="entry name" value="Rossmann-like_a/b/a_fold"/>
</dbReference>
<evidence type="ECO:0000256" key="1">
    <source>
        <dbReference type="ARBA" id="ARBA00008791"/>
    </source>
</evidence>
<dbReference type="Proteomes" id="UP000586918">
    <property type="component" value="Unassembled WGS sequence"/>
</dbReference>
<dbReference type="InterPro" id="IPR006016">
    <property type="entry name" value="UspA"/>
</dbReference>
<evidence type="ECO:0000313" key="4">
    <source>
        <dbReference type="Proteomes" id="UP000586918"/>
    </source>
</evidence>
<comment type="similarity">
    <text evidence="1">Belongs to the universal stress protein A family.</text>
</comment>
<dbReference type="RefSeq" id="WP_169415547.1">
    <property type="nucleotide sequence ID" value="NZ_JAAXKZ010000137.1"/>
</dbReference>
<evidence type="ECO:0000259" key="2">
    <source>
        <dbReference type="Pfam" id="PF00582"/>
    </source>
</evidence>
<feature type="domain" description="UspA" evidence="2">
    <location>
        <begin position="13"/>
        <end position="146"/>
    </location>
</feature>
<dbReference type="Pfam" id="PF00582">
    <property type="entry name" value="Usp"/>
    <property type="match status" value="1"/>
</dbReference>
<proteinExistence type="inferred from homology"/>
<keyword evidence="4" id="KW-1185">Reference proteome</keyword>